<evidence type="ECO:0000259" key="1">
    <source>
        <dbReference type="Pfam" id="PF13546"/>
    </source>
</evidence>
<reference evidence="2 3" key="1">
    <citation type="journal article" date="2020" name="Extremophiles">
        <title>Genomic analysis of Caldalkalibacillus thermarum TA2.A1 reveals aerobic alkaliphilic metabolism and evolutionary hallmarks linking alkaliphilic bacteria and plant life.</title>
        <authorList>
            <person name="de Jong S.I."/>
            <person name="van den Broek M.A."/>
            <person name="Merkel A.Y."/>
            <person name="de la Torre Cortes P."/>
            <person name="Kalamorz F."/>
            <person name="Cook G.M."/>
            <person name="van Loosdrecht M.C.M."/>
            <person name="McMillan D.G.G."/>
        </authorList>
    </citation>
    <scope>NUCLEOTIDE SEQUENCE [LARGE SCALE GENOMIC DNA]</scope>
    <source>
        <strain evidence="2 3">TA2.A1</strain>
    </source>
</reference>
<gene>
    <name evidence="2" type="ORF">HUR95_10830</name>
</gene>
<protein>
    <submittedName>
        <fullName evidence="2">Transposase</fullName>
    </submittedName>
</protein>
<accession>A0A8X8I8A8</accession>
<dbReference type="Pfam" id="PF13546">
    <property type="entry name" value="DDE_5"/>
    <property type="match status" value="1"/>
</dbReference>
<keyword evidence="3" id="KW-1185">Reference proteome</keyword>
<organism evidence="2 3">
    <name type="scientific">Caldalkalibacillus thermarum (strain TA2.A1)</name>
    <dbReference type="NCBI Taxonomy" id="986075"/>
    <lineage>
        <taxon>Bacteria</taxon>
        <taxon>Bacillati</taxon>
        <taxon>Bacillota</taxon>
        <taxon>Bacilli</taxon>
        <taxon>Bacillales</taxon>
        <taxon>Bacillaceae</taxon>
        <taxon>Caldalkalibacillus</taxon>
    </lineage>
</organism>
<proteinExistence type="predicted"/>
<dbReference type="SUPFAM" id="SSF53098">
    <property type="entry name" value="Ribonuclease H-like"/>
    <property type="match status" value="1"/>
</dbReference>
<evidence type="ECO:0000313" key="2">
    <source>
        <dbReference type="EMBL" id="QZT32861.1"/>
    </source>
</evidence>
<dbReference type="InterPro" id="IPR038721">
    <property type="entry name" value="IS701-like_DDE_dom"/>
</dbReference>
<evidence type="ECO:0000313" key="3">
    <source>
        <dbReference type="Proteomes" id="UP000825179"/>
    </source>
</evidence>
<dbReference type="EMBL" id="CP082237">
    <property type="protein sequence ID" value="QZT32861.1"/>
    <property type="molecule type" value="Genomic_DNA"/>
</dbReference>
<name>A0A8X8I8A8_CALTT</name>
<dbReference type="RefSeq" id="WP_222822570.1">
    <property type="nucleotide sequence ID" value="NZ_CP082237.1"/>
</dbReference>
<dbReference type="KEGG" id="cthu:HUR95_10830"/>
<dbReference type="Proteomes" id="UP000825179">
    <property type="component" value="Chromosome"/>
</dbReference>
<dbReference type="InterPro" id="IPR012337">
    <property type="entry name" value="RNaseH-like_sf"/>
</dbReference>
<feature type="domain" description="Transposase IS701-like DDE" evidence="1">
    <location>
        <begin position="76"/>
        <end position="262"/>
    </location>
</feature>
<dbReference type="AlphaFoldDB" id="A0A8X8I8A8"/>
<sequence length="463" mass="53403">MSIVPNSSASDQQLLSRVDRFFKEQRIGSLLKKSNFVKECGWTCLALFKFLFLLVFSKKNLYQALQKKDALNLPGKDTVYRFLNSSRYNWRKFLLLLSSGLIRNKLDPLTGKDRVKVLIVDDSLYSRARSKAVELLAKVHDHTTGKFVRGFRLLTLGWSDGNTFVPLCFSLLSSHDPKNRLVDMSEGLDKRTTGYKRRRESMQKSSDVLIELLEQALASGIQASYVLFDSWFSFPSTIMKVLEQKIHVICMLKGMPRVYYGYNGQKWNLNALYKAVRKKRGKAKILASVIVTLGCNEQGEEIPAKIVFVRDRNRRRNWLALLTTDVHLPDEEVIRIYGKRWDIEVFFKMTKSYLRLAKEFQGRSYDMMFAHTSIVFARYILLAVESRESQDPRTLGELFSLCCDEMEDIKFASALLLLIELFKSAVREVLVLTEEKFQELFDQFLSSLPNYIKGLLGVSVCES</sequence>
<dbReference type="Gene3D" id="3.90.350.10">
    <property type="entry name" value="Transposase Inhibitor Protein From Tn5, Chain A, domain 1"/>
    <property type="match status" value="1"/>
</dbReference>